<dbReference type="GO" id="GO:0006364">
    <property type="term" value="P:rRNA processing"/>
    <property type="evidence" value="ECO:0007669"/>
    <property type="project" value="InterPro"/>
</dbReference>
<dbReference type="SUPFAM" id="SSF89919">
    <property type="entry name" value="Ribosome-binding factor A, RbfA"/>
    <property type="match status" value="1"/>
</dbReference>
<evidence type="ECO:0000313" key="2">
    <source>
        <dbReference type="EMBL" id="OGF80599.1"/>
    </source>
</evidence>
<dbReference type="InterPro" id="IPR023799">
    <property type="entry name" value="RbfA_dom_sf"/>
</dbReference>
<comment type="caution">
    <text evidence="2">The sequence shown here is derived from an EMBL/GenBank/DDBJ whole genome shotgun (WGS) entry which is preliminary data.</text>
</comment>
<evidence type="ECO:0008006" key="4">
    <source>
        <dbReference type="Google" id="ProtNLM"/>
    </source>
</evidence>
<dbReference type="InterPro" id="IPR000238">
    <property type="entry name" value="RbfA"/>
</dbReference>
<proteinExistence type="predicted"/>
<dbReference type="AlphaFoldDB" id="A0A1F5WYA3"/>
<keyword evidence="1" id="KW-0690">Ribosome biogenesis</keyword>
<dbReference type="STRING" id="1798351.A2930_02860"/>
<dbReference type="EMBL" id="MFID01000032">
    <property type="protein sequence ID" value="OGF80599.1"/>
    <property type="molecule type" value="Genomic_DNA"/>
</dbReference>
<organism evidence="2 3">
    <name type="scientific">Candidatus Giovannonibacteria bacterium RIFCSPLOWO2_01_FULL_45_34</name>
    <dbReference type="NCBI Taxonomy" id="1798351"/>
    <lineage>
        <taxon>Bacteria</taxon>
        <taxon>Candidatus Giovannoniibacteriota</taxon>
    </lineage>
</organism>
<reference evidence="2 3" key="1">
    <citation type="journal article" date="2016" name="Nat. Commun.">
        <title>Thousands of microbial genomes shed light on interconnected biogeochemical processes in an aquifer system.</title>
        <authorList>
            <person name="Anantharaman K."/>
            <person name="Brown C.T."/>
            <person name="Hug L.A."/>
            <person name="Sharon I."/>
            <person name="Castelle C.J."/>
            <person name="Probst A.J."/>
            <person name="Thomas B.C."/>
            <person name="Singh A."/>
            <person name="Wilkins M.J."/>
            <person name="Karaoz U."/>
            <person name="Brodie E.L."/>
            <person name="Williams K.H."/>
            <person name="Hubbard S.S."/>
            <person name="Banfield J.F."/>
        </authorList>
    </citation>
    <scope>NUCLEOTIDE SEQUENCE [LARGE SCALE GENOMIC DNA]</scope>
</reference>
<dbReference type="Pfam" id="PF02033">
    <property type="entry name" value="RBFA"/>
    <property type="match status" value="1"/>
</dbReference>
<dbReference type="Proteomes" id="UP000178114">
    <property type="component" value="Unassembled WGS sequence"/>
</dbReference>
<dbReference type="Gene3D" id="3.30.300.20">
    <property type="match status" value="1"/>
</dbReference>
<evidence type="ECO:0000313" key="3">
    <source>
        <dbReference type="Proteomes" id="UP000178114"/>
    </source>
</evidence>
<name>A0A1F5WYA3_9BACT</name>
<dbReference type="InterPro" id="IPR015946">
    <property type="entry name" value="KH_dom-like_a/b"/>
</dbReference>
<evidence type="ECO:0000256" key="1">
    <source>
        <dbReference type="ARBA" id="ARBA00022517"/>
    </source>
</evidence>
<gene>
    <name evidence="2" type="ORF">A2930_02860</name>
</gene>
<sequence length="114" mass="12892">MAYQKERFSSFLEHEMADFFSREAAGFLPEGAFVSVTRAVISESGETADIYILIFPDGVSKDSFAEIRKLGKEARKYISEKLKRRQIPKISIKLDNGTDKAVRVEKLLDSAVKE</sequence>
<protein>
    <recommendedName>
        <fullName evidence="4">Ribosome-binding factor A</fullName>
    </recommendedName>
</protein>
<accession>A0A1F5WYA3</accession>